<dbReference type="InterPro" id="IPR031009">
    <property type="entry name" value="Tcm_partner"/>
</dbReference>
<organism evidence="1 2">
    <name type="scientific">Anaerolinea thermophila (strain DSM 14523 / JCM 11388 / NBRC 100420 / UNI-1)</name>
    <dbReference type="NCBI Taxonomy" id="926569"/>
    <lineage>
        <taxon>Bacteria</taxon>
        <taxon>Bacillati</taxon>
        <taxon>Chloroflexota</taxon>
        <taxon>Anaerolineae</taxon>
        <taxon>Anaerolineales</taxon>
        <taxon>Anaerolineaceae</taxon>
        <taxon>Anaerolinea</taxon>
    </lineage>
</organism>
<dbReference type="HOGENOM" id="CLU_734965_0_0_0"/>
<keyword evidence="2" id="KW-1185">Reference proteome</keyword>
<dbReference type="NCBIfam" id="TIGR04474">
    <property type="entry name" value="tcm_partner"/>
    <property type="match status" value="1"/>
</dbReference>
<dbReference type="eggNOG" id="ENOG5033N5H">
    <property type="taxonomic scope" value="Bacteria"/>
</dbReference>
<reference evidence="1 2" key="1">
    <citation type="submission" date="2010-12" db="EMBL/GenBank/DDBJ databases">
        <title>Whole genome sequence of Anaerolinea thermophila UNI-1.</title>
        <authorList>
            <person name="Narita-Yamada S."/>
            <person name="Kishi E."/>
            <person name="Watanabe Y."/>
            <person name="Takasaki K."/>
            <person name="Ankai A."/>
            <person name="Oguchi A."/>
            <person name="Fukui S."/>
            <person name="Takahashi M."/>
            <person name="Yashiro I."/>
            <person name="Hosoyama A."/>
            <person name="Sekiguchi Y."/>
            <person name="Hanada S."/>
            <person name="Fujita N."/>
        </authorList>
    </citation>
    <scope>NUCLEOTIDE SEQUENCE [LARGE SCALE GENOMIC DNA]</scope>
    <source>
        <strain evidence="2">DSM 14523 / JCM 11388 / NBRC 100420 / UNI-1</strain>
    </source>
</reference>
<dbReference type="STRING" id="926569.ANT_21210"/>
<dbReference type="OrthoDB" id="275124at2"/>
<accession>E8MXR6</accession>
<evidence type="ECO:0000313" key="2">
    <source>
        <dbReference type="Proteomes" id="UP000008922"/>
    </source>
</evidence>
<name>E8MXR6_ANATU</name>
<dbReference type="RefSeq" id="WP_013560517.1">
    <property type="nucleotide sequence ID" value="NC_014960.1"/>
</dbReference>
<evidence type="ECO:0000313" key="1">
    <source>
        <dbReference type="EMBL" id="BAJ64147.1"/>
    </source>
</evidence>
<protein>
    <recommendedName>
        <fullName evidence="3">Three-Cys-motif partner protein TcmP</fullName>
    </recommendedName>
</protein>
<dbReference type="EMBL" id="AP012029">
    <property type="protein sequence ID" value="BAJ64147.1"/>
    <property type="molecule type" value="Genomic_DNA"/>
</dbReference>
<dbReference type="AlphaFoldDB" id="E8MXR6"/>
<gene>
    <name evidence="1" type="ordered locus">ANT_21210</name>
</gene>
<evidence type="ECO:0008006" key="3">
    <source>
        <dbReference type="Google" id="ProtNLM"/>
    </source>
</evidence>
<dbReference type="KEGG" id="atm:ANT_21210"/>
<sequence>MKTENSFFEEAKEWSCRKMAIVEKYLDGFTKILGNRASSSLVYIDGFAGRGIYGNDIKGSPVRAAELASGKYSNILQCVFVEKDDDNFNDLQQYTTQYYSCVEIYKGELSEYADKILSDAGDRAVLVFLDAFGVKGMGWKTVQKFISRKFITDCWLRLDHRTILRLLGYIDSDSKDARGKLDLLIETFGISDLNLLRQLTDAPSSLERIQKVVKLYQSRLKSCMGQNGFVGSYPIISLDGQKKYHLMFACKNRKAAVLANDIVNTVEDDLPVKQAEYQEHIRFQKTNQPSLLELTPSLEEIFHYKVNGLKQKILELLQSQSDILTIHYELLNQNPDLFGTFRRKHLTKALSELQEEGCIELDGAPSKEITKVYRLK</sequence>
<dbReference type="Proteomes" id="UP000008922">
    <property type="component" value="Chromosome"/>
</dbReference>
<dbReference type="InParanoid" id="E8MXR6"/>
<proteinExistence type="predicted"/>